<dbReference type="GO" id="GO:0046026">
    <property type="term" value="F:precorrin-4 C11-methyltransferase activity"/>
    <property type="evidence" value="ECO:0007669"/>
    <property type="project" value="InterPro"/>
</dbReference>
<dbReference type="UniPathway" id="UPA00148"/>
<organism evidence="11 12">
    <name type="scientific">Porphyromonas somerae</name>
    <dbReference type="NCBI Taxonomy" id="322095"/>
    <lineage>
        <taxon>Bacteria</taxon>
        <taxon>Pseudomonadati</taxon>
        <taxon>Bacteroidota</taxon>
        <taxon>Bacteroidia</taxon>
        <taxon>Bacteroidales</taxon>
        <taxon>Porphyromonadaceae</taxon>
        <taxon>Porphyromonas</taxon>
    </lineage>
</organism>
<evidence type="ECO:0000256" key="1">
    <source>
        <dbReference type="ARBA" id="ARBA00004953"/>
    </source>
</evidence>
<dbReference type="Gene3D" id="3.30.420.180">
    <property type="entry name" value="CobE/GbiG C-terminal domain"/>
    <property type="match status" value="1"/>
</dbReference>
<dbReference type="RefSeq" id="WP_060935204.1">
    <property type="nucleotide sequence ID" value="NZ_KQ960437.1"/>
</dbReference>
<dbReference type="GO" id="GO:0009236">
    <property type="term" value="P:cobalamin biosynthetic process"/>
    <property type="evidence" value="ECO:0007669"/>
    <property type="project" value="UniProtKB-UniPathway"/>
</dbReference>
<feature type="domain" description="Cobalamin synthesis G N-terminal" evidence="9">
    <location>
        <begin position="46"/>
        <end position="126"/>
    </location>
</feature>
<keyword evidence="4 6" id="KW-0808">Transferase</keyword>
<evidence type="ECO:0000313" key="12">
    <source>
        <dbReference type="Proteomes" id="UP000070224"/>
    </source>
</evidence>
<evidence type="ECO:0000259" key="10">
    <source>
        <dbReference type="Pfam" id="PF11761"/>
    </source>
</evidence>
<gene>
    <name evidence="11" type="ORF">HMPREF3185_00789</name>
</gene>
<dbReference type="Pfam" id="PF00590">
    <property type="entry name" value="TP_methylase"/>
    <property type="match status" value="1"/>
</dbReference>
<keyword evidence="5" id="KW-0949">S-adenosyl-L-methionine</keyword>
<dbReference type="InterPro" id="IPR006362">
    <property type="entry name" value="Cbl_synth_CobM/CibF"/>
</dbReference>
<dbReference type="STRING" id="322095.HMPREF3185_00789"/>
<dbReference type="PANTHER" id="PTHR37477">
    <property type="entry name" value="COBALT-PRECORRIN-5A HYDROLASE"/>
    <property type="match status" value="1"/>
</dbReference>
<dbReference type="CDD" id="cd11641">
    <property type="entry name" value="Precorrin-4_C11-MT"/>
    <property type="match status" value="1"/>
</dbReference>
<dbReference type="InterPro" id="IPR038029">
    <property type="entry name" value="GbiG_N_sf"/>
</dbReference>
<evidence type="ECO:0000259" key="9">
    <source>
        <dbReference type="Pfam" id="PF11760"/>
    </source>
</evidence>
<accession>A0A134B9Q2</accession>
<dbReference type="Pfam" id="PF11760">
    <property type="entry name" value="CbiG_N"/>
    <property type="match status" value="1"/>
</dbReference>
<dbReference type="InterPro" id="IPR002750">
    <property type="entry name" value="CobE/GbiG_C"/>
</dbReference>
<dbReference type="NCBIfam" id="TIGR01465">
    <property type="entry name" value="cobM_cbiF"/>
    <property type="match status" value="1"/>
</dbReference>
<dbReference type="Gene3D" id="3.40.50.11220">
    <property type="match status" value="1"/>
</dbReference>
<dbReference type="Pfam" id="PF01890">
    <property type="entry name" value="CbiG_C"/>
    <property type="match status" value="1"/>
</dbReference>
<dbReference type="Pfam" id="PF11761">
    <property type="entry name" value="CbiG_mid"/>
    <property type="match status" value="1"/>
</dbReference>
<dbReference type="InterPro" id="IPR003043">
    <property type="entry name" value="Uropor_MeTrfase_CS"/>
</dbReference>
<evidence type="ECO:0000256" key="6">
    <source>
        <dbReference type="RuleBase" id="RU003960"/>
    </source>
</evidence>
<dbReference type="OrthoDB" id="9815856at2"/>
<feature type="domain" description="CobE/GbiG C-terminal" evidence="8">
    <location>
        <begin position="228"/>
        <end position="350"/>
    </location>
</feature>
<dbReference type="InterPro" id="IPR036518">
    <property type="entry name" value="CobE/GbiG_C_sf"/>
</dbReference>
<feature type="domain" description="Cobalamin biosynthesis central region" evidence="10">
    <location>
        <begin position="131"/>
        <end position="225"/>
    </location>
</feature>
<evidence type="ECO:0000256" key="4">
    <source>
        <dbReference type="ARBA" id="ARBA00022679"/>
    </source>
</evidence>
<dbReference type="AlphaFoldDB" id="A0A134B9Q2"/>
<dbReference type="InterPro" id="IPR014776">
    <property type="entry name" value="4pyrrole_Mease_sub2"/>
</dbReference>
<evidence type="ECO:0000256" key="3">
    <source>
        <dbReference type="ARBA" id="ARBA00022603"/>
    </source>
</evidence>
<sequence length="606" mass="67105">MTLAILAVSPQGIQTAKPILSNYPDARLFSTHPGEGVEHIDHIQSFVAEQFTAFEGWIFIGAMGICVRSIAPLIGHKYTDPAVINIDSTGRHVVSVLSGHIGGANELTRDLAALLGAEPVISTQTDNTGLWALDLFSRRYGWVTKGSSEGLNRPIALYTNREKTALLLEVQDKGTSELERTKADHVDIYYSREELIPRLSEYALLLVVSYRALETDQLPVVHFIPPVLSLGLGCRYQCDPKDIVSYILGEVRRHGFFPEAIHHLATIDLKKDEPLLHELAATLQLTPEIYTAADLADVEVANPSKKVHEVTGVWGVAESTARYAASLGSLVLEKQKGMLHNGNDFTFALAVERSAERRGHIEIIGAGPGDPDLISIRGRQWLEIADLILYAGSLVPRALTLCAKPGATVRSSADMNLEEQFALMKEFYDKGLIVARLHTGDPCIYGAIQEQMAFFDAYGMSYHITPGISSFQAAAAELRSQFTIPEKTQTIILTRGEGRTKMPETEQLHLLARSQSTMCIFLSAGIVDDVQRQLLEHYPEDTPVAACYHLTWPDQRIYRGVLRDLAQIVHENKLTLTTMIVVGEAIDNRKGLSRLYADEFKHLFRK</sequence>
<dbReference type="SUPFAM" id="SSF159672">
    <property type="entry name" value="CbiG N-terminal domain-like"/>
    <property type="match status" value="1"/>
</dbReference>
<comment type="similarity">
    <text evidence="2 6">Belongs to the precorrin methyltransferase family.</text>
</comment>
<reference evidence="12" key="1">
    <citation type="submission" date="2016-01" db="EMBL/GenBank/DDBJ databases">
        <authorList>
            <person name="Mitreva M."/>
            <person name="Pepin K.H."/>
            <person name="Mihindukulasuriya K.A."/>
            <person name="Fulton R."/>
            <person name="Fronick C."/>
            <person name="O'Laughlin M."/>
            <person name="Miner T."/>
            <person name="Herter B."/>
            <person name="Rosa B.A."/>
            <person name="Cordes M."/>
            <person name="Tomlinson C."/>
            <person name="Wollam A."/>
            <person name="Palsikar V.B."/>
            <person name="Mardis E.R."/>
            <person name="Wilson R.K."/>
        </authorList>
    </citation>
    <scope>NUCLEOTIDE SEQUENCE [LARGE SCALE GENOMIC DNA]</scope>
    <source>
        <strain evidence="12">KA00683</strain>
    </source>
</reference>
<dbReference type="Gene3D" id="3.30.950.10">
    <property type="entry name" value="Methyltransferase, Cobalt-precorrin-4 Transmethylase, Domain 2"/>
    <property type="match status" value="1"/>
</dbReference>
<dbReference type="InterPro" id="IPR021745">
    <property type="entry name" value="CbiG_mid"/>
</dbReference>
<evidence type="ECO:0000256" key="5">
    <source>
        <dbReference type="ARBA" id="ARBA00022691"/>
    </source>
</evidence>
<evidence type="ECO:0000259" key="7">
    <source>
        <dbReference type="Pfam" id="PF00590"/>
    </source>
</evidence>
<protein>
    <submittedName>
        <fullName evidence="11">Precorrin-4 C(11)-methyltransferase</fullName>
    </submittedName>
</protein>
<dbReference type="InterPro" id="IPR021744">
    <property type="entry name" value="CbiG_N"/>
</dbReference>
<dbReference type="InterPro" id="IPR035996">
    <property type="entry name" value="4pyrrol_Methylase_sf"/>
</dbReference>
<comment type="caution">
    <text evidence="11">The sequence shown here is derived from an EMBL/GenBank/DDBJ whole genome shotgun (WGS) entry which is preliminary data.</text>
</comment>
<evidence type="ECO:0000313" key="11">
    <source>
        <dbReference type="EMBL" id="KXB76678.1"/>
    </source>
</evidence>
<comment type="pathway">
    <text evidence="1">Cofactor biosynthesis; adenosylcobalamin biosynthesis.</text>
</comment>
<name>A0A134B9Q2_9PORP</name>
<dbReference type="Proteomes" id="UP000070224">
    <property type="component" value="Unassembled WGS sequence"/>
</dbReference>
<dbReference type="InterPro" id="IPR052553">
    <property type="entry name" value="CbiG_hydrolase"/>
</dbReference>
<dbReference type="PATRIC" id="fig|322095.3.peg.778"/>
<dbReference type="Gene3D" id="3.40.1010.10">
    <property type="entry name" value="Cobalt-precorrin-4 Transmethylase, Domain 1"/>
    <property type="match status" value="1"/>
</dbReference>
<dbReference type="InterPro" id="IPR000878">
    <property type="entry name" value="4pyrrol_Mease"/>
</dbReference>
<dbReference type="SUPFAM" id="SSF53790">
    <property type="entry name" value="Tetrapyrrole methylase"/>
    <property type="match status" value="1"/>
</dbReference>
<dbReference type="SUPFAM" id="SSF159664">
    <property type="entry name" value="CobE/GbiG C-terminal domain-like"/>
    <property type="match status" value="1"/>
</dbReference>
<evidence type="ECO:0000259" key="8">
    <source>
        <dbReference type="Pfam" id="PF01890"/>
    </source>
</evidence>
<proteinExistence type="inferred from homology"/>
<feature type="domain" description="Tetrapyrrole methylase" evidence="7">
    <location>
        <begin position="363"/>
        <end position="566"/>
    </location>
</feature>
<keyword evidence="3 6" id="KW-0489">Methyltransferase</keyword>
<evidence type="ECO:0000256" key="2">
    <source>
        <dbReference type="ARBA" id="ARBA00005879"/>
    </source>
</evidence>
<dbReference type="EMBL" id="LSDK01000057">
    <property type="protein sequence ID" value="KXB76678.1"/>
    <property type="molecule type" value="Genomic_DNA"/>
</dbReference>
<dbReference type="InterPro" id="IPR014777">
    <property type="entry name" value="4pyrrole_Mease_sub1"/>
</dbReference>
<dbReference type="PANTHER" id="PTHR37477:SF1">
    <property type="entry name" value="COBALT-PRECORRIN-5A HYDROLASE"/>
    <property type="match status" value="1"/>
</dbReference>
<dbReference type="GO" id="GO:0032259">
    <property type="term" value="P:methylation"/>
    <property type="evidence" value="ECO:0007669"/>
    <property type="project" value="UniProtKB-KW"/>
</dbReference>
<keyword evidence="12" id="KW-1185">Reference proteome</keyword>
<dbReference type="PROSITE" id="PS00840">
    <property type="entry name" value="SUMT_2"/>
    <property type="match status" value="1"/>
</dbReference>